<feature type="transmembrane region" description="Helical" evidence="6">
    <location>
        <begin position="337"/>
        <end position="357"/>
    </location>
</feature>
<sequence>MSSSNGRVAGVDAPLACLMDDTKEKLVVGPPHAQIKVAELTKSTPEIRRKKGSSLRQIGAAVFANLGTINTGLVFGFSAVALPQLTRPDSEIPIDENQASWLASMSSVSTPCGCILSGYLMDLIGRRRTLIVTEIPLIIGWILIGMAPNIWWMYVGRLLVGLGVGMVGAPSRVYTAEATQPHLRGILAALASVHVSLGVMIEYILGYYFSWSSMAFLNTLVPIGSLGACLLLPDSPAWLLSRGRFEDSKRSLQRLRGATCDVEHEMGMLVAFAQTNATGSPGSAKQTLRAILHPSARKPFLILMVYFAIYQFCGINPLTFYAVEVFQHSGSDWDKNVATIILGVVRLVFTIVGCLLMRRVGRRPLTFLSSIGCGVPMLGLGYYMWLKDDWISNGVTPKYQWFPVLNIFAFMAFSSIGYLVVPWVMIGEVFPAKVRGIIGGLTTCGSHFMVFVAVKSYPLMQKMLTEAGSYVFYGVISLLGTVYFYACLPETKGRSLQEIEDFFSGRRESLAPDAKRRIVNNNNNRPTILKPQKGKILP</sequence>
<keyword evidence="5 6" id="KW-0472">Membrane</keyword>
<dbReference type="InterPro" id="IPR050549">
    <property type="entry name" value="MFS_Trehalose_Transporter"/>
</dbReference>
<feature type="domain" description="Major facilitator superfamily (MFS) profile" evidence="7">
    <location>
        <begin position="60"/>
        <end position="492"/>
    </location>
</feature>
<dbReference type="GO" id="GO:0005886">
    <property type="term" value="C:plasma membrane"/>
    <property type="evidence" value="ECO:0007669"/>
    <property type="project" value="UniProtKB-SubCell"/>
</dbReference>
<dbReference type="EMBL" id="OU963865">
    <property type="protein sequence ID" value="CAH0388939.1"/>
    <property type="molecule type" value="Genomic_DNA"/>
</dbReference>
<dbReference type="PROSITE" id="PS50850">
    <property type="entry name" value="MFS"/>
    <property type="match status" value="1"/>
</dbReference>
<dbReference type="PANTHER" id="PTHR48021:SF7">
    <property type="entry name" value="RH09188P"/>
    <property type="match status" value="1"/>
</dbReference>
<evidence type="ECO:0000256" key="3">
    <source>
        <dbReference type="ARBA" id="ARBA00022692"/>
    </source>
</evidence>
<dbReference type="FunFam" id="1.20.1250.20:FF:000249">
    <property type="entry name" value="facilitated trehalose transporter Tret1"/>
    <property type="match status" value="1"/>
</dbReference>
<feature type="transmembrane region" description="Helical" evidence="6">
    <location>
        <begin position="186"/>
        <end position="209"/>
    </location>
</feature>
<feature type="transmembrane region" description="Helical" evidence="6">
    <location>
        <begin position="101"/>
        <end position="121"/>
    </location>
</feature>
<dbReference type="PANTHER" id="PTHR48021">
    <property type="match status" value="1"/>
</dbReference>
<keyword evidence="2" id="KW-1003">Cell membrane</keyword>
<feature type="transmembrane region" description="Helical" evidence="6">
    <location>
        <begin position="437"/>
        <end position="458"/>
    </location>
</feature>
<dbReference type="InterPro" id="IPR020846">
    <property type="entry name" value="MFS_dom"/>
</dbReference>
<evidence type="ECO:0000313" key="9">
    <source>
        <dbReference type="Proteomes" id="UP001152759"/>
    </source>
</evidence>
<feature type="transmembrane region" description="Helical" evidence="6">
    <location>
        <begin position="405"/>
        <end position="425"/>
    </location>
</feature>
<dbReference type="PROSITE" id="PS00216">
    <property type="entry name" value="SUGAR_TRANSPORT_1"/>
    <property type="match status" value="1"/>
</dbReference>
<dbReference type="KEGG" id="btab:109031556"/>
<dbReference type="PRINTS" id="PR00171">
    <property type="entry name" value="SUGRTRNSPORT"/>
</dbReference>
<feature type="transmembrane region" description="Helical" evidence="6">
    <location>
        <begin position="470"/>
        <end position="488"/>
    </location>
</feature>
<dbReference type="PROSITE" id="PS00217">
    <property type="entry name" value="SUGAR_TRANSPORT_2"/>
    <property type="match status" value="1"/>
</dbReference>
<feature type="transmembrane region" description="Helical" evidence="6">
    <location>
        <begin position="215"/>
        <end position="240"/>
    </location>
</feature>
<name>A0A9P0F2B0_BEMTA</name>
<proteinExistence type="predicted"/>
<dbReference type="InterPro" id="IPR044775">
    <property type="entry name" value="MFS_ERD6/Tret1-like"/>
</dbReference>
<feature type="transmembrane region" description="Helical" evidence="6">
    <location>
        <begin position="300"/>
        <end position="322"/>
    </location>
</feature>
<gene>
    <name evidence="8" type="ORF">BEMITA_LOCUS7819</name>
</gene>
<dbReference type="InterPro" id="IPR036259">
    <property type="entry name" value="MFS_trans_sf"/>
</dbReference>
<reference evidence="8" key="1">
    <citation type="submission" date="2021-12" db="EMBL/GenBank/DDBJ databases">
        <authorList>
            <person name="King R."/>
        </authorList>
    </citation>
    <scope>NUCLEOTIDE SEQUENCE</scope>
</reference>
<dbReference type="Gene3D" id="1.20.1250.20">
    <property type="entry name" value="MFS general substrate transporter like domains"/>
    <property type="match status" value="1"/>
</dbReference>
<accession>A0A9P0F2B0</accession>
<feature type="transmembrane region" description="Helical" evidence="6">
    <location>
        <begin position="364"/>
        <end position="385"/>
    </location>
</feature>
<evidence type="ECO:0000259" key="7">
    <source>
        <dbReference type="PROSITE" id="PS50850"/>
    </source>
</evidence>
<evidence type="ECO:0000256" key="1">
    <source>
        <dbReference type="ARBA" id="ARBA00004651"/>
    </source>
</evidence>
<dbReference type="GO" id="GO:0051119">
    <property type="term" value="F:sugar transmembrane transporter activity"/>
    <property type="evidence" value="ECO:0007669"/>
    <property type="project" value="InterPro"/>
</dbReference>
<dbReference type="InterPro" id="IPR005828">
    <property type="entry name" value="MFS_sugar_transport-like"/>
</dbReference>
<evidence type="ECO:0000256" key="2">
    <source>
        <dbReference type="ARBA" id="ARBA00022475"/>
    </source>
</evidence>
<feature type="transmembrane region" description="Helical" evidence="6">
    <location>
        <begin position="130"/>
        <end position="148"/>
    </location>
</feature>
<evidence type="ECO:0000256" key="5">
    <source>
        <dbReference type="ARBA" id="ARBA00023136"/>
    </source>
</evidence>
<feature type="transmembrane region" description="Helical" evidence="6">
    <location>
        <begin position="58"/>
        <end position="81"/>
    </location>
</feature>
<dbReference type="CDD" id="cd17358">
    <property type="entry name" value="MFS_GLUT6_8_Class3_like"/>
    <property type="match status" value="1"/>
</dbReference>
<dbReference type="Pfam" id="PF00083">
    <property type="entry name" value="Sugar_tr"/>
    <property type="match status" value="1"/>
</dbReference>
<keyword evidence="9" id="KW-1185">Reference proteome</keyword>
<protein>
    <recommendedName>
        <fullName evidence="7">Major facilitator superfamily (MFS) profile domain-containing protein</fullName>
    </recommendedName>
</protein>
<dbReference type="InterPro" id="IPR003663">
    <property type="entry name" value="Sugar/inositol_transpt"/>
</dbReference>
<evidence type="ECO:0000313" key="8">
    <source>
        <dbReference type="EMBL" id="CAH0388939.1"/>
    </source>
</evidence>
<keyword evidence="4 6" id="KW-1133">Transmembrane helix</keyword>
<dbReference type="InterPro" id="IPR005829">
    <property type="entry name" value="Sugar_transporter_CS"/>
</dbReference>
<organism evidence="8 9">
    <name type="scientific">Bemisia tabaci</name>
    <name type="common">Sweetpotato whitefly</name>
    <name type="synonym">Aleurodes tabaci</name>
    <dbReference type="NCBI Taxonomy" id="7038"/>
    <lineage>
        <taxon>Eukaryota</taxon>
        <taxon>Metazoa</taxon>
        <taxon>Ecdysozoa</taxon>
        <taxon>Arthropoda</taxon>
        <taxon>Hexapoda</taxon>
        <taxon>Insecta</taxon>
        <taxon>Pterygota</taxon>
        <taxon>Neoptera</taxon>
        <taxon>Paraneoptera</taxon>
        <taxon>Hemiptera</taxon>
        <taxon>Sternorrhyncha</taxon>
        <taxon>Aleyrodoidea</taxon>
        <taxon>Aleyrodidae</taxon>
        <taxon>Aleyrodinae</taxon>
        <taxon>Bemisia</taxon>
    </lineage>
</organism>
<comment type="subcellular location">
    <subcellularLocation>
        <location evidence="1">Cell membrane</location>
        <topology evidence="1">Multi-pass membrane protein</topology>
    </subcellularLocation>
</comment>
<evidence type="ECO:0000256" key="4">
    <source>
        <dbReference type="ARBA" id="ARBA00022989"/>
    </source>
</evidence>
<dbReference type="SUPFAM" id="SSF103473">
    <property type="entry name" value="MFS general substrate transporter"/>
    <property type="match status" value="1"/>
</dbReference>
<dbReference type="Proteomes" id="UP001152759">
    <property type="component" value="Chromosome 4"/>
</dbReference>
<evidence type="ECO:0000256" key="6">
    <source>
        <dbReference type="SAM" id="Phobius"/>
    </source>
</evidence>
<keyword evidence="3 6" id="KW-0812">Transmembrane</keyword>
<feature type="transmembrane region" description="Helical" evidence="6">
    <location>
        <begin position="154"/>
        <end position="174"/>
    </location>
</feature>
<dbReference type="AlphaFoldDB" id="A0A9P0F2B0"/>